<evidence type="ECO:0000313" key="4">
    <source>
        <dbReference type="Proteomes" id="UP000190061"/>
    </source>
</evidence>
<keyword evidence="3" id="KW-0255">Endonuclease</keyword>
<name>A0A1T4SA99_9GAMM</name>
<dbReference type="SMART" id="SM00463">
    <property type="entry name" value="SMR"/>
    <property type="match status" value="1"/>
</dbReference>
<feature type="region of interest" description="Disordered" evidence="1">
    <location>
        <begin position="20"/>
        <end position="40"/>
    </location>
</feature>
<dbReference type="STRING" id="1122188.SAMN02745674_02686"/>
<dbReference type="AlphaFoldDB" id="A0A1T4SA99"/>
<dbReference type="RefSeq" id="WP_078759218.1">
    <property type="nucleotide sequence ID" value="NZ_FUXP01000015.1"/>
</dbReference>
<keyword evidence="3" id="KW-0378">Hydrolase</keyword>
<evidence type="ECO:0000256" key="1">
    <source>
        <dbReference type="SAM" id="MobiDB-lite"/>
    </source>
</evidence>
<keyword evidence="3" id="KW-0540">Nuclease</keyword>
<dbReference type="EMBL" id="FUXP01000015">
    <property type="protein sequence ID" value="SKA25132.1"/>
    <property type="molecule type" value="Genomic_DNA"/>
</dbReference>
<accession>A0A1T4SA99</accession>
<proteinExistence type="predicted"/>
<dbReference type="InterPro" id="IPR002625">
    <property type="entry name" value="Smr_dom"/>
</dbReference>
<dbReference type="PANTHER" id="PTHR35562">
    <property type="entry name" value="DNA ENDONUCLEASE SMRA-RELATED"/>
    <property type="match status" value="1"/>
</dbReference>
<protein>
    <submittedName>
        <fullName evidence="3">DNA-nicking endonuclease, Smr domain</fullName>
    </submittedName>
</protein>
<organism evidence="3 4">
    <name type="scientific">Lysobacter spongiicola DSM 21749</name>
    <dbReference type="NCBI Taxonomy" id="1122188"/>
    <lineage>
        <taxon>Bacteria</taxon>
        <taxon>Pseudomonadati</taxon>
        <taxon>Pseudomonadota</taxon>
        <taxon>Gammaproteobacteria</taxon>
        <taxon>Lysobacterales</taxon>
        <taxon>Lysobacteraceae</taxon>
        <taxon>Novilysobacter</taxon>
    </lineage>
</organism>
<dbReference type="Proteomes" id="UP000190061">
    <property type="component" value="Unassembled WGS sequence"/>
</dbReference>
<reference evidence="3 4" key="1">
    <citation type="submission" date="2017-02" db="EMBL/GenBank/DDBJ databases">
        <authorList>
            <person name="Peterson S.W."/>
        </authorList>
    </citation>
    <scope>NUCLEOTIDE SEQUENCE [LARGE SCALE GENOMIC DNA]</scope>
    <source>
        <strain evidence="3 4">DSM 21749</strain>
    </source>
</reference>
<dbReference type="InterPro" id="IPR036063">
    <property type="entry name" value="Smr_dom_sf"/>
</dbReference>
<keyword evidence="4" id="KW-1185">Reference proteome</keyword>
<dbReference type="Pfam" id="PF01713">
    <property type="entry name" value="Smr"/>
    <property type="match status" value="1"/>
</dbReference>
<dbReference type="OrthoDB" id="9808881at2"/>
<dbReference type="PANTHER" id="PTHR35562:SF2">
    <property type="entry name" value="DNA ENDONUCLEASE SMRA-RELATED"/>
    <property type="match status" value="1"/>
</dbReference>
<sequence>MGDKDKEDESELFLAAIGPVRKLPEKPLPPATPRPRPRARMAEVDEANAREAFRLGLDDAALEAEDALAWRSDALPVGVYKRLRRGEIAAQEELDLHGADARTAETLVRAFLADAQRHGVGCVRIIHGKGRSSPGSDVGSRGAPVLKNLVDRMLRQRASVLGFHSAPRAQGGTGAVLVLIAPFNRR</sequence>
<dbReference type="Gene3D" id="3.30.1370.110">
    <property type="match status" value="1"/>
</dbReference>
<evidence type="ECO:0000259" key="2">
    <source>
        <dbReference type="PROSITE" id="PS50828"/>
    </source>
</evidence>
<evidence type="ECO:0000313" key="3">
    <source>
        <dbReference type="EMBL" id="SKA25132.1"/>
    </source>
</evidence>
<dbReference type="PROSITE" id="PS50828">
    <property type="entry name" value="SMR"/>
    <property type="match status" value="1"/>
</dbReference>
<feature type="domain" description="Smr" evidence="2">
    <location>
        <begin position="94"/>
        <end position="181"/>
    </location>
</feature>
<gene>
    <name evidence="3" type="ORF">SAMN02745674_02686</name>
</gene>
<dbReference type="SUPFAM" id="SSF160443">
    <property type="entry name" value="SMR domain-like"/>
    <property type="match status" value="1"/>
</dbReference>
<dbReference type="GO" id="GO:0004520">
    <property type="term" value="F:DNA endonuclease activity"/>
    <property type="evidence" value="ECO:0007669"/>
    <property type="project" value="TreeGrafter"/>
</dbReference>